<keyword evidence="2" id="KW-1185">Reference proteome</keyword>
<proteinExistence type="predicted"/>
<reference evidence="1 2" key="1">
    <citation type="journal article" date="2011" name="J. Bacteriol.">
        <title>Genome sequence of Chthoniobacter flavus Ellin428, an aerobic heterotrophic soil bacterium.</title>
        <authorList>
            <person name="Kant R."/>
            <person name="van Passel M.W."/>
            <person name="Palva A."/>
            <person name="Lucas S."/>
            <person name="Lapidus A."/>
            <person name="Glavina Del Rio T."/>
            <person name="Dalin E."/>
            <person name="Tice H."/>
            <person name="Bruce D."/>
            <person name="Goodwin L."/>
            <person name="Pitluck S."/>
            <person name="Larimer F.W."/>
            <person name="Land M.L."/>
            <person name="Hauser L."/>
            <person name="Sangwan P."/>
            <person name="de Vos W.M."/>
            <person name="Janssen P.H."/>
            <person name="Smidt H."/>
        </authorList>
    </citation>
    <scope>NUCLEOTIDE SEQUENCE [LARGE SCALE GENOMIC DNA]</scope>
    <source>
        <strain evidence="1 2">Ellin428</strain>
    </source>
</reference>
<sequence>MGKRIITMTNTKVMGMITIIVTRETIIIPMATAITTTRRRTTPSPSP</sequence>
<name>B4D7E5_9BACT</name>
<evidence type="ECO:0000313" key="1">
    <source>
        <dbReference type="EMBL" id="EDY17562.1"/>
    </source>
</evidence>
<dbReference type="EMBL" id="ABVL01000018">
    <property type="protein sequence ID" value="EDY17562.1"/>
    <property type="molecule type" value="Genomic_DNA"/>
</dbReference>
<protein>
    <submittedName>
        <fullName evidence="1">Uncharacterized protein</fullName>
    </submittedName>
</protein>
<dbReference type="AlphaFoldDB" id="B4D7E5"/>
<dbReference type="Proteomes" id="UP000005824">
    <property type="component" value="Unassembled WGS sequence"/>
</dbReference>
<organism evidence="1 2">
    <name type="scientific">Chthoniobacter flavus Ellin428</name>
    <dbReference type="NCBI Taxonomy" id="497964"/>
    <lineage>
        <taxon>Bacteria</taxon>
        <taxon>Pseudomonadati</taxon>
        <taxon>Verrucomicrobiota</taxon>
        <taxon>Spartobacteria</taxon>
        <taxon>Chthoniobacterales</taxon>
        <taxon>Chthoniobacteraceae</taxon>
        <taxon>Chthoniobacter</taxon>
    </lineage>
</organism>
<dbReference type="STRING" id="497964.CfE428DRAFT_4860"/>
<evidence type="ECO:0000313" key="2">
    <source>
        <dbReference type="Proteomes" id="UP000005824"/>
    </source>
</evidence>
<accession>B4D7E5</accession>
<gene>
    <name evidence="1" type="ORF">CfE428DRAFT_4860</name>
</gene>
<comment type="caution">
    <text evidence="1">The sequence shown here is derived from an EMBL/GenBank/DDBJ whole genome shotgun (WGS) entry which is preliminary data.</text>
</comment>
<dbReference type="InParanoid" id="B4D7E5"/>